<dbReference type="CDD" id="cd24013">
    <property type="entry name" value="ASKHA_ATPase_BT3980-like"/>
    <property type="match status" value="1"/>
</dbReference>
<dbReference type="Gene3D" id="3.30.420.250">
    <property type="match status" value="1"/>
</dbReference>
<comment type="caution">
    <text evidence="1">The sequence shown here is derived from an EMBL/GenBank/DDBJ whole genome shotgun (WGS) entry which is preliminary data.</text>
</comment>
<accession>A0A8J2VD73</accession>
<evidence type="ECO:0000313" key="1">
    <source>
        <dbReference type="EMBL" id="GGD98141.1"/>
    </source>
</evidence>
<dbReference type="Pfam" id="PF12864">
    <property type="entry name" value="DUF3822"/>
    <property type="match status" value="1"/>
</dbReference>
<name>A0A8J2VD73_9FLAO</name>
<sequence>MIKPENNKFLNTNSNLRMSVQVSLNGLSFLLQNDEDKSVEFEKNIIFESPLSPEEVLGEIQTIFSSNTELNIEINELTIIHQNNLSTLVPKPLFDKTQPEVFLKFNSKIFPSDYVDFDEIDNYDIINVYVPFANINNYFFDRYGTFTFFHFSTKFIEKRLNEERFGNSKKMFVHLYNKEMNLLVTQGKNILLFNTFLYNAPEDFLYYTLFVAEQLELNPEEFILSLSGQVTEEDDFFKLAYKYIRNVSIENETNTKLTRV</sequence>
<evidence type="ECO:0008006" key="3">
    <source>
        <dbReference type="Google" id="ProtNLM"/>
    </source>
</evidence>
<dbReference type="Gene3D" id="3.30.420.260">
    <property type="match status" value="1"/>
</dbReference>
<protein>
    <recommendedName>
        <fullName evidence="3">DUF3822 family protein</fullName>
    </recommendedName>
</protein>
<dbReference type="EMBL" id="BMGK01000009">
    <property type="protein sequence ID" value="GGD98141.1"/>
    <property type="molecule type" value="Genomic_DNA"/>
</dbReference>
<reference evidence="1" key="1">
    <citation type="journal article" date="2014" name="Int. J. Syst. Evol. Microbiol.">
        <title>Complete genome sequence of Corynebacterium casei LMG S-19264T (=DSM 44701T), isolated from a smear-ripened cheese.</title>
        <authorList>
            <consortium name="US DOE Joint Genome Institute (JGI-PGF)"/>
            <person name="Walter F."/>
            <person name="Albersmeier A."/>
            <person name="Kalinowski J."/>
            <person name="Ruckert C."/>
        </authorList>
    </citation>
    <scope>NUCLEOTIDE SEQUENCE</scope>
    <source>
        <strain evidence="1">CGMCC 1.12924</strain>
    </source>
</reference>
<gene>
    <name evidence="1" type="ORF">GCM10011312_22160</name>
</gene>
<dbReference type="InterPro" id="IPR024213">
    <property type="entry name" value="DUF3822"/>
</dbReference>
<dbReference type="RefSeq" id="WP_188442517.1">
    <property type="nucleotide sequence ID" value="NZ_BMGK01000009.1"/>
</dbReference>
<proteinExistence type="predicted"/>
<evidence type="ECO:0000313" key="2">
    <source>
        <dbReference type="Proteomes" id="UP000652231"/>
    </source>
</evidence>
<dbReference type="AlphaFoldDB" id="A0A8J2VD73"/>
<organism evidence="1 2">
    <name type="scientific">Planktosalinus lacus</name>
    <dbReference type="NCBI Taxonomy" id="1526573"/>
    <lineage>
        <taxon>Bacteria</taxon>
        <taxon>Pseudomonadati</taxon>
        <taxon>Bacteroidota</taxon>
        <taxon>Flavobacteriia</taxon>
        <taxon>Flavobacteriales</taxon>
        <taxon>Flavobacteriaceae</taxon>
        <taxon>Planktosalinus</taxon>
    </lineage>
</organism>
<keyword evidence="2" id="KW-1185">Reference proteome</keyword>
<reference evidence="1" key="2">
    <citation type="submission" date="2020-09" db="EMBL/GenBank/DDBJ databases">
        <authorList>
            <person name="Sun Q."/>
            <person name="Zhou Y."/>
        </authorList>
    </citation>
    <scope>NUCLEOTIDE SEQUENCE</scope>
    <source>
        <strain evidence="1">CGMCC 1.12924</strain>
    </source>
</reference>
<dbReference type="Proteomes" id="UP000652231">
    <property type="component" value="Unassembled WGS sequence"/>
</dbReference>